<organism evidence="2 3">
    <name type="scientific">Rhodotorula paludigena</name>
    <dbReference type="NCBI Taxonomy" id="86838"/>
    <lineage>
        <taxon>Eukaryota</taxon>
        <taxon>Fungi</taxon>
        <taxon>Dikarya</taxon>
        <taxon>Basidiomycota</taxon>
        <taxon>Pucciniomycotina</taxon>
        <taxon>Microbotryomycetes</taxon>
        <taxon>Sporidiobolales</taxon>
        <taxon>Sporidiobolaceae</taxon>
        <taxon>Rhodotorula</taxon>
    </lineage>
</organism>
<comment type="caution">
    <text evidence="2">The sequence shown here is derived from an EMBL/GenBank/DDBJ whole genome shotgun (WGS) entry which is preliminary data.</text>
</comment>
<gene>
    <name evidence="2" type="ORF">Rhopal_000733-T1</name>
</gene>
<reference evidence="2 3" key="1">
    <citation type="submission" date="2021-12" db="EMBL/GenBank/DDBJ databases">
        <title>High titer production of polyol ester of fatty acids by Rhodotorula paludigena BS15 towards product separation-free biomass refinery.</title>
        <authorList>
            <person name="Mano J."/>
            <person name="Ono H."/>
            <person name="Tanaka T."/>
            <person name="Naito K."/>
            <person name="Sushida H."/>
            <person name="Ike M."/>
            <person name="Tokuyasu K."/>
            <person name="Kitaoka M."/>
        </authorList>
    </citation>
    <scope>NUCLEOTIDE SEQUENCE [LARGE SCALE GENOMIC DNA]</scope>
    <source>
        <strain evidence="2 3">BS15</strain>
    </source>
</reference>
<evidence type="ECO:0000313" key="2">
    <source>
        <dbReference type="EMBL" id="GJN87778.1"/>
    </source>
</evidence>
<feature type="compositionally biased region" description="Basic and acidic residues" evidence="1">
    <location>
        <begin position="67"/>
        <end position="76"/>
    </location>
</feature>
<feature type="region of interest" description="Disordered" evidence="1">
    <location>
        <begin position="57"/>
        <end position="76"/>
    </location>
</feature>
<dbReference type="AlphaFoldDB" id="A0AAV5GCG9"/>
<evidence type="ECO:0000256" key="1">
    <source>
        <dbReference type="SAM" id="MobiDB-lite"/>
    </source>
</evidence>
<protein>
    <submittedName>
        <fullName evidence="2">Uncharacterized protein</fullName>
    </submittedName>
</protein>
<sequence>MGNGRKGVPIRVRKAAWLEARSEWTAAENSVSPNAPWRIFLDARYRVLTAFQALQRKARDDNDDDPDRGSSRDDEALDKAYRRLNLALDRLTVPFQYWSDHPHEDVLDSQGHDVLLVMLDDLESRFRRLAGLSPPASVDGDNCKESDTISSLTTMLHDGSVLRL</sequence>
<name>A0AAV5GCG9_9BASI</name>
<proteinExistence type="predicted"/>
<evidence type="ECO:0000313" key="3">
    <source>
        <dbReference type="Proteomes" id="UP001342314"/>
    </source>
</evidence>
<dbReference type="Proteomes" id="UP001342314">
    <property type="component" value="Unassembled WGS sequence"/>
</dbReference>
<dbReference type="EMBL" id="BQKY01000002">
    <property type="protein sequence ID" value="GJN87778.1"/>
    <property type="molecule type" value="Genomic_DNA"/>
</dbReference>
<keyword evidence="3" id="KW-1185">Reference proteome</keyword>
<accession>A0AAV5GCG9</accession>